<dbReference type="OrthoDB" id="9771846at2"/>
<dbReference type="PANTHER" id="PTHR34136">
    <property type="match status" value="1"/>
</dbReference>
<protein>
    <submittedName>
        <fullName evidence="3">Polymer biosynthesis protein, WecB/TagA/CpsF family</fullName>
    </submittedName>
</protein>
<keyword evidence="4" id="KW-1185">Reference proteome</keyword>
<dbReference type="InterPro" id="IPR004629">
    <property type="entry name" value="WecG_TagA_CpsF"/>
</dbReference>
<name>A0A1M6TE20_9FIRM</name>
<keyword evidence="1" id="KW-0328">Glycosyltransferase</keyword>
<dbReference type="STRING" id="1121950.SAMN02745243_03207"/>
<dbReference type="PANTHER" id="PTHR34136:SF1">
    <property type="entry name" value="UDP-N-ACETYL-D-MANNOSAMINURONIC ACID TRANSFERASE"/>
    <property type="match status" value="1"/>
</dbReference>
<dbReference type="Pfam" id="PF03808">
    <property type="entry name" value="Glyco_tran_WecG"/>
    <property type="match status" value="1"/>
</dbReference>
<dbReference type="NCBIfam" id="TIGR00696">
    <property type="entry name" value="wecG_tagA_cpsF"/>
    <property type="match status" value="1"/>
</dbReference>
<gene>
    <name evidence="3" type="ORF">SAMN02745243_03207</name>
</gene>
<evidence type="ECO:0000313" key="3">
    <source>
        <dbReference type="EMBL" id="SHK55282.1"/>
    </source>
</evidence>
<dbReference type="GO" id="GO:0016758">
    <property type="term" value="F:hexosyltransferase activity"/>
    <property type="evidence" value="ECO:0007669"/>
    <property type="project" value="TreeGrafter"/>
</dbReference>
<keyword evidence="2" id="KW-0808">Transferase</keyword>
<evidence type="ECO:0000256" key="2">
    <source>
        <dbReference type="ARBA" id="ARBA00022679"/>
    </source>
</evidence>
<reference evidence="3 4" key="1">
    <citation type="submission" date="2016-11" db="EMBL/GenBank/DDBJ databases">
        <authorList>
            <person name="Jaros S."/>
            <person name="Januszkiewicz K."/>
            <person name="Wedrychowicz H."/>
        </authorList>
    </citation>
    <scope>NUCLEOTIDE SEQUENCE [LARGE SCALE GENOMIC DNA]</scope>
    <source>
        <strain evidence="3 4">DSM 15480</strain>
    </source>
</reference>
<accession>A0A1M6TE20</accession>
<dbReference type="RefSeq" id="WP_073112301.1">
    <property type="nucleotide sequence ID" value="NZ_FQZY01000058.1"/>
</dbReference>
<dbReference type="CDD" id="cd06533">
    <property type="entry name" value="Glyco_transf_WecG_TagA"/>
    <property type="match status" value="1"/>
</dbReference>
<evidence type="ECO:0000313" key="4">
    <source>
        <dbReference type="Proteomes" id="UP000184301"/>
    </source>
</evidence>
<dbReference type="Proteomes" id="UP000184301">
    <property type="component" value="Unassembled WGS sequence"/>
</dbReference>
<sequence>MARIRLLNTYIDNLTMQEAIHSIDKLIQKKEKSYVVTPNLDHIVLIEKDCLFKEIYEMASLILTDGQPLIWISKIKHTPIVQKVSGSDLFPKVCEMASMKGYSLFILGAAKGVAEKAADNLCMKYEGLKVVGTYSPKIGFEKDKKEMNHIYQMIHDVKPDILAVSLGSPKGEKFIYQNLEELDVPLSMSIGAAVDFEAGKVNRAPNWMSKCGLEWLYRTFKEPKRLAKRYWNDAKSIIPILIKYK</sequence>
<evidence type="ECO:0000256" key="1">
    <source>
        <dbReference type="ARBA" id="ARBA00022676"/>
    </source>
</evidence>
<proteinExistence type="predicted"/>
<dbReference type="AlphaFoldDB" id="A0A1M6TE20"/>
<dbReference type="EMBL" id="FQZY01000058">
    <property type="protein sequence ID" value="SHK55282.1"/>
    <property type="molecule type" value="Genomic_DNA"/>
</dbReference>
<organism evidence="3 4">
    <name type="scientific">Hespellia stercorisuis DSM 15480</name>
    <dbReference type="NCBI Taxonomy" id="1121950"/>
    <lineage>
        <taxon>Bacteria</taxon>
        <taxon>Bacillati</taxon>
        <taxon>Bacillota</taxon>
        <taxon>Clostridia</taxon>
        <taxon>Lachnospirales</taxon>
        <taxon>Lachnospiraceae</taxon>
        <taxon>Hespellia</taxon>
    </lineage>
</organism>